<gene>
    <name evidence="2" type="ORF">Pla108_30700</name>
</gene>
<evidence type="ECO:0000313" key="2">
    <source>
        <dbReference type="EMBL" id="TWT95991.1"/>
    </source>
</evidence>
<evidence type="ECO:0000259" key="1">
    <source>
        <dbReference type="Pfam" id="PF07589"/>
    </source>
</evidence>
<accession>A0A5C6AAC8</accession>
<reference evidence="2 3" key="1">
    <citation type="submission" date="2019-02" db="EMBL/GenBank/DDBJ databases">
        <title>Deep-cultivation of Planctomycetes and their phenomic and genomic characterization uncovers novel biology.</title>
        <authorList>
            <person name="Wiegand S."/>
            <person name="Jogler M."/>
            <person name="Boedeker C."/>
            <person name="Pinto D."/>
            <person name="Vollmers J."/>
            <person name="Rivas-Marin E."/>
            <person name="Kohn T."/>
            <person name="Peeters S.H."/>
            <person name="Heuer A."/>
            <person name="Rast P."/>
            <person name="Oberbeckmann S."/>
            <person name="Bunk B."/>
            <person name="Jeske O."/>
            <person name="Meyerdierks A."/>
            <person name="Storesund J.E."/>
            <person name="Kallscheuer N."/>
            <person name="Luecker S."/>
            <person name="Lage O.M."/>
            <person name="Pohl T."/>
            <person name="Merkel B.J."/>
            <person name="Hornburger P."/>
            <person name="Mueller R.-W."/>
            <person name="Bruemmer F."/>
            <person name="Labrenz M."/>
            <person name="Spormann A.M."/>
            <person name="Op Den Camp H."/>
            <person name="Overmann J."/>
            <person name="Amann R."/>
            <person name="Jetten M.S.M."/>
            <person name="Mascher T."/>
            <person name="Medema M.H."/>
            <person name="Devos D.P."/>
            <person name="Kaster A.-K."/>
            <person name="Ovreas L."/>
            <person name="Rohde M."/>
            <person name="Galperin M.Y."/>
            <person name="Jogler C."/>
        </authorList>
    </citation>
    <scope>NUCLEOTIDE SEQUENCE [LARGE SCALE GENOMIC DNA]</scope>
    <source>
        <strain evidence="2 3">Pla108</strain>
    </source>
</reference>
<dbReference type="RefSeq" id="WP_146445787.1">
    <property type="nucleotide sequence ID" value="NZ_SJPR01000004.1"/>
</dbReference>
<dbReference type="AlphaFoldDB" id="A0A5C6AAC8"/>
<organism evidence="2 3">
    <name type="scientific">Botrimarina colliarenosi</name>
    <dbReference type="NCBI Taxonomy" id="2528001"/>
    <lineage>
        <taxon>Bacteria</taxon>
        <taxon>Pseudomonadati</taxon>
        <taxon>Planctomycetota</taxon>
        <taxon>Planctomycetia</taxon>
        <taxon>Pirellulales</taxon>
        <taxon>Lacipirellulaceae</taxon>
        <taxon>Botrimarina</taxon>
    </lineage>
</organism>
<feature type="domain" description="Ice-binding protein C-terminal" evidence="1">
    <location>
        <begin position="185"/>
        <end position="205"/>
    </location>
</feature>
<evidence type="ECO:0000313" key="3">
    <source>
        <dbReference type="Proteomes" id="UP000317421"/>
    </source>
</evidence>
<keyword evidence="3" id="KW-1185">Reference proteome</keyword>
<protein>
    <recommendedName>
        <fullName evidence="1">Ice-binding protein C-terminal domain-containing protein</fullName>
    </recommendedName>
</protein>
<comment type="caution">
    <text evidence="2">The sequence shown here is derived from an EMBL/GenBank/DDBJ whole genome shotgun (WGS) entry which is preliminary data.</text>
</comment>
<dbReference type="InterPro" id="IPR013424">
    <property type="entry name" value="Ice-binding_C"/>
</dbReference>
<sequence length="216" mass="22573">MISKSCHLLACVTCLVAGVSVQGGRIYELIDYPTYQNGATLRGTITVNEAAFAAAAAEGRPLSLLPLDAVEAYEFSITTSDGQTFSTGPVTSFEDFYPTDVYATESSILLGLPGQTSRPPSLTLGEVLRTGGQIEKASYLFYVFNNQRTIFSASIGDGSSSFIPWSADPGIDGLGGSPWVIARLIPEPGTLVIAAAGLAAANLSRQSRRVAGVAAK</sequence>
<dbReference type="EMBL" id="SJPR01000004">
    <property type="protein sequence ID" value="TWT95991.1"/>
    <property type="molecule type" value="Genomic_DNA"/>
</dbReference>
<dbReference type="Pfam" id="PF07589">
    <property type="entry name" value="PEP-CTERM"/>
    <property type="match status" value="1"/>
</dbReference>
<name>A0A5C6AAC8_9BACT</name>
<proteinExistence type="predicted"/>
<dbReference type="Proteomes" id="UP000317421">
    <property type="component" value="Unassembled WGS sequence"/>
</dbReference>